<sequence length="109" mass="11822">MAAPRSPRSGTGKACTPPVYAIFVCRSRTAWPYAYGACFLAANCRLATRCRAGRFCAPSLFLPPKFSSYLVRKLSVCASVFLPAHHNGSLCSFCVWFRPCGLALTVVVP</sequence>
<reference evidence="1 2" key="1">
    <citation type="journal article" date="2024" name="G3 (Bethesda)">
        <title>Genome assembly of Hibiscus sabdariffa L. provides insights into metabolisms of medicinal natural products.</title>
        <authorList>
            <person name="Kim T."/>
        </authorList>
    </citation>
    <scope>NUCLEOTIDE SEQUENCE [LARGE SCALE GENOMIC DNA]</scope>
    <source>
        <strain evidence="1">TK-2024</strain>
        <tissue evidence="1">Old leaves</tissue>
    </source>
</reference>
<accession>A0ABR1ZQD5</accession>
<protein>
    <submittedName>
        <fullName evidence="1">Uncharacterized protein</fullName>
    </submittedName>
</protein>
<evidence type="ECO:0000313" key="2">
    <source>
        <dbReference type="Proteomes" id="UP001396334"/>
    </source>
</evidence>
<gene>
    <name evidence="1" type="ORF">V6N11_018826</name>
</gene>
<dbReference type="EMBL" id="JBBPBN010000763">
    <property type="protein sequence ID" value="KAK8482565.1"/>
    <property type="molecule type" value="Genomic_DNA"/>
</dbReference>
<keyword evidence="2" id="KW-1185">Reference proteome</keyword>
<proteinExistence type="predicted"/>
<evidence type="ECO:0000313" key="1">
    <source>
        <dbReference type="EMBL" id="KAK8482565.1"/>
    </source>
</evidence>
<dbReference type="Proteomes" id="UP001396334">
    <property type="component" value="Unassembled WGS sequence"/>
</dbReference>
<name>A0ABR1ZQD5_9ROSI</name>
<organism evidence="1 2">
    <name type="scientific">Hibiscus sabdariffa</name>
    <name type="common">roselle</name>
    <dbReference type="NCBI Taxonomy" id="183260"/>
    <lineage>
        <taxon>Eukaryota</taxon>
        <taxon>Viridiplantae</taxon>
        <taxon>Streptophyta</taxon>
        <taxon>Embryophyta</taxon>
        <taxon>Tracheophyta</taxon>
        <taxon>Spermatophyta</taxon>
        <taxon>Magnoliopsida</taxon>
        <taxon>eudicotyledons</taxon>
        <taxon>Gunneridae</taxon>
        <taxon>Pentapetalae</taxon>
        <taxon>rosids</taxon>
        <taxon>malvids</taxon>
        <taxon>Malvales</taxon>
        <taxon>Malvaceae</taxon>
        <taxon>Malvoideae</taxon>
        <taxon>Hibiscus</taxon>
    </lineage>
</organism>
<comment type="caution">
    <text evidence="1">The sequence shown here is derived from an EMBL/GenBank/DDBJ whole genome shotgun (WGS) entry which is preliminary data.</text>
</comment>